<dbReference type="PANTHER" id="PTHR37544:SF3">
    <property type="entry name" value="SPRAY"/>
    <property type="match status" value="1"/>
</dbReference>
<organism evidence="3 4">
    <name type="scientific">Aureobasidium mustum</name>
    <dbReference type="NCBI Taxonomy" id="2773714"/>
    <lineage>
        <taxon>Eukaryota</taxon>
        <taxon>Fungi</taxon>
        <taxon>Dikarya</taxon>
        <taxon>Ascomycota</taxon>
        <taxon>Pezizomycotina</taxon>
        <taxon>Dothideomycetes</taxon>
        <taxon>Dothideomycetidae</taxon>
        <taxon>Dothideales</taxon>
        <taxon>Saccotheciaceae</taxon>
        <taxon>Aureobasidium</taxon>
    </lineage>
</organism>
<protein>
    <submittedName>
        <fullName evidence="3">Uncharacterized protein</fullName>
    </submittedName>
</protein>
<name>A0A9N8JDA7_9PEZI</name>
<feature type="compositionally biased region" description="Low complexity" evidence="1">
    <location>
        <begin position="365"/>
        <end position="377"/>
    </location>
</feature>
<keyword evidence="2" id="KW-1133">Transmembrane helix</keyword>
<feature type="transmembrane region" description="Helical" evidence="2">
    <location>
        <begin position="437"/>
        <end position="456"/>
    </location>
</feature>
<evidence type="ECO:0000313" key="4">
    <source>
        <dbReference type="Proteomes" id="UP000714618"/>
    </source>
</evidence>
<dbReference type="EMBL" id="CAIJEO010000002">
    <property type="protein sequence ID" value="CAD0085301.1"/>
    <property type="molecule type" value="Genomic_DNA"/>
</dbReference>
<sequence length="1016" mass="112249">MTQLSYVTLNETFTPKGATAEQTETLNLTVFQLESQDGCYVTIRGITTEGYYLSSWAKLGGGWWSGPPYYNSSISYQNLSDSSGTCGDRTMFFIDTGSQSPQPNRFRAHFCSTGFYAGIATATVQLNKTSTVVTLDEDEYSRNAKQLNSETYRTSQLVDAFISPHWTSLFIQSEFAGPLLALASSPDYDSDPVSMINSTSLMDRASKLFQHFFGEMLLMTLQRNSQLSIDPASSQLESKAVIGKSSITERRIVASLGIGITIGSLFVISGFCIAVVAYNSRVCRRPLNLFQDPGTIAAAASTVIANDKARAIFEDSDQLSTEELILRLKAFTFSFKYGNLILGTSDRKVIHDGEILTLGDSPRESSTLTQSDQTTSTKVIPGREDPRPAVLRSSMGLLLVTILVALLASLIVLYSMSRTGGIYQSAFVYQLNLPVGTFAPYSILTTLLAILVKLWFGAVSDTLKRLEPYVSATKEPITLSRSVLAEYVNTPIAIAMFKAVKHSHWTLALIGLGAFATEACKQNSTSSETALLILDVLVTVGMSALWDRETRIMDRPHNISRQYELRYVPRIFEQSTYAPDAPPDPDPKRTTLLQTVYQTSSLQSWLYGAALEISQSGPTPPWSKDTWSFVPLDLGELHAQVLEDVHLITAGQNFNMSVKTPALRARLQCSPLDYLSDKSLWLAELDFSNQTRWNDTNKPKGIDHGYTLKGYQGFANIGGGGVMQVACCANETKSGFGEAAVGYWSNLFLPAMGATDFTPIYETSTTAKWIVGRPLSNLYVPTAGDATYYVWIDEPKFAGINCTPIIEQANARVTIDVGTGVVQNYDILDIPQNASNAWSDTYLEHDMSVDYTGNFTNVNFIGIQSVVHNITVRYAKLIKWLLDADTGSYGNIFWDALMNSGRVMQALTPDRPIFMGTEDLDDDLFRFRTRGLNADFMSYSMLQLANNDKEALLDLDTLINLTDKTLGTFFKHFVSENVTNTFGGNAYQMIGERLPWSLGVVRGHIMKLQCLTRAKR</sequence>
<feature type="transmembrane region" description="Helical" evidence="2">
    <location>
        <begin position="529"/>
        <end position="546"/>
    </location>
</feature>
<proteinExistence type="predicted"/>
<feature type="region of interest" description="Disordered" evidence="1">
    <location>
        <begin position="361"/>
        <end position="385"/>
    </location>
</feature>
<keyword evidence="2" id="KW-0472">Membrane</keyword>
<gene>
    <name evidence="3" type="ORF">AWRI4233_LOCUS135</name>
</gene>
<reference evidence="3" key="1">
    <citation type="submission" date="2020-06" db="EMBL/GenBank/DDBJ databases">
        <authorList>
            <person name="Onetto C."/>
        </authorList>
    </citation>
    <scope>NUCLEOTIDE SEQUENCE</scope>
</reference>
<keyword evidence="4" id="KW-1185">Reference proteome</keyword>
<comment type="caution">
    <text evidence="3">The sequence shown here is derived from an EMBL/GenBank/DDBJ whole genome shotgun (WGS) entry which is preliminary data.</text>
</comment>
<evidence type="ECO:0000256" key="2">
    <source>
        <dbReference type="SAM" id="Phobius"/>
    </source>
</evidence>
<feature type="transmembrane region" description="Helical" evidence="2">
    <location>
        <begin position="252"/>
        <end position="278"/>
    </location>
</feature>
<dbReference type="Pfam" id="PF11915">
    <property type="entry name" value="DUF3433"/>
    <property type="match status" value="1"/>
</dbReference>
<dbReference type="AlphaFoldDB" id="A0A9N8JDA7"/>
<feature type="transmembrane region" description="Helical" evidence="2">
    <location>
        <begin position="397"/>
        <end position="417"/>
    </location>
</feature>
<dbReference type="Proteomes" id="UP000714618">
    <property type="component" value="Unassembled WGS sequence"/>
</dbReference>
<dbReference type="PANTHER" id="PTHR37544">
    <property type="entry name" value="SPRAY-RELATED"/>
    <property type="match status" value="1"/>
</dbReference>
<evidence type="ECO:0000256" key="1">
    <source>
        <dbReference type="SAM" id="MobiDB-lite"/>
    </source>
</evidence>
<accession>A0A9N8JDA7</accession>
<dbReference type="OrthoDB" id="3248909at2759"/>
<evidence type="ECO:0000313" key="3">
    <source>
        <dbReference type="EMBL" id="CAD0085301.1"/>
    </source>
</evidence>
<keyword evidence="2" id="KW-0812">Transmembrane</keyword>
<dbReference type="InterPro" id="IPR021840">
    <property type="entry name" value="DUF3433"/>
</dbReference>